<comment type="caution">
    <text evidence="1">The sequence shown here is derived from an EMBL/GenBank/DDBJ whole genome shotgun (WGS) entry which is preliminary data.</text>
</comment>
<gene>
    <name evidence="1" type="ORF">HHI36_020048</name>
</gene>
<keyword evidence="2" id="KW-1185">Reference proteome</keyword>
<protein>
    <submittedName>
        <fullName evidence="1">Uncharacterized protein</fullName>
    </submittedName>
</protein>
<name>A0ABD2N919_9CUCU</name>
<sequence>MKKEIRISYLKSKATFNRCRFAERADSQKEFISSSEYVPISNLISGVTSLDALEDNSKYRVELDQLKRSGLNNGDINFYFDSKKGLEYLRLKHKNLDVPHIEQRLEHIHSSLEIHRLKKEDNSDSLSTEKGRQKTEFMLSIKPNSKETNLLKFALDNEKKYNDHIPSALDGIKELEQEINNSLQDIQTPNFSHIRRKVRKMKRRIESIKPEISEPIINNASNSISFVNNSKWDMRVLESQQEQRKINGEKSYS</sequence>
<evidence type="ECO:0000313" key="2">
    <source>
        <dbReference type="Proteomes" id="UP001516400"/>
    </source>
</evidence>
<dbReference type="EMBL" id="JABFTP020000083">
    <property type="protein sequence ID" value="KAL3275280.1"/>
    <property type="molecule type" value="Genomic_DNA"/>
</dbReference>
<organism evidence="1 2">
    <name type="scientific">Cryptolaemus montrouzieri</name>
    <dbReference type="NCBI Taxonomy" id="559131"/>
    <lineage>
        <taxon>Eukaryota</taxon>
        <taxon>Metazoa</taxon>
        <taxon>Ecdysozoa</taxon>
        <taxon>Arthropoda</taxon>
        <taxon>Hexapoda</taxon>
        <taxon>Insecta</taxon>
        <taxon>Pterygota</taxon>
        <taxon>Neoptera</taxon>
        <taxon>Endopterygota</taxon>
        <taxon>Coleoptera</taxon>
        <taxon>Polyphaga</taxon>
        <taxon>Cucujiformia</taxon>
        <taxon>Coccinelloidea</taxon>
        <taxon>Coccinellidae</taxon>
        <taxon>Scymninae</taxon>
        <taxon>Scymnini</taxon>
        <taxon>Cryptolaemus</taxon>
    </lineage>
</organism>
<evidence type="ECO:0000313" key="1">
    <source>
        <dbReference type="EMBL" id="KAL3275280.1"/>
    </source>
</evidence>
<accession>A0ABD2N919</accession>
<dbReference type="Proteomes" id="UP001516400">
    <property type="component" value="Unassembled WGS sequence"/>
</dbReference>
<reference evidence="1 2" key="1">
    <citation type="journal article" date="2021" name="BMC Biol.">
        <title>Horizontally acquired antibacterial genes associated with adaptive radiation of ladybird beetles.</title>
        <authorList>
            <person name="Li H.S."/>
            <person name="Tang X.F."/>
            <person name="Huang Y.H."/>
            <person name="Xu Z.Y."/>
            <person name="Chen M.L."/>
            <person name="Du X.Y."/>
            <person name="Qiu B.Y."/>
            <person name="Chen P.T."/>
            <person name="Zhang W."/>
            <person name="Slipinski A."/>
            <person name="Escalona H.E."/>
            <person name="Waterhouse R.M."/>
            <person name="Zwick A."/>
            <person name="Pang H."/>
        </authorList>
    </citation>
    <scope>NUCLEOTIDE SEQUENCE [LARGE SCALE GENOMIC DNA]</scope>
    <source>
        <strain evidence="1">SYSU2018</strain>
    </source>
</reference>
<proteinExistence type="predicted"/>
<dbReference type="AlphaFoldDB" id="A0ABD2N919"/>